<evidence type="ECO:0000313" key="6">
    <source>
        <dbReference type="Proteomes" id="UP000619355"/>
    </source>
</evidence>
<evidence type="ECO:0000259" key="4">
    <source>
        <dbReference type="PROSITE" id="PS52004"/>
    </source>
</evidence>
<dbReference type="Proteomes" id="UP000619355">
    <property type="component" value="Unassembled WGS sequence"/>
</dbReference>
<evidence type="ECO:0000256" key="1">
    <source>
        <dbReference type="ARBA" id="ARBA00008467"/>
    </source>
</evidence>
<dbReference type="InterPro" id="IPR000794">
    <property type="entry name" value="Beta-ketoacyl_synthase"/>
</dbReference>
<organism evidence="5 6">
    <name type="scientific">Streptomyces capoamus</name>
    <dbReference type="NCBI Taxonomy" id="68183"/>
    <lineage>
        <taxon>Bacteria</taxon>
        <taxon>Bacillati</taxon>
        <taxon>Actinomycetota</taxon>
        <taxon>Actinomycetes</taxon>
        <taxon>Kitasatosporales</taxon>
        <taxon>Streptomycetaceae</taxon>
        <taxon>Streptomyces</taxon>
    </lineage>
</organism>
<dbReference type="Gene3D" id="3.40.47.10">
    <property type="match status" value="1"/>
</dbReference>
<feature type="domain" description="Ketosynthase family 3 (KS3)" evidence="4">
    <location>
        <begin position="5"/>
        <end position="417"/>
    </location>
</feature>
<reference evidence="6" key="1">
    <citation type="journal article" date="2019" name="Int. J. Syst. Evol. Microbiol.">
        <title>The Global Catalogue of Microorganisms (GCM) 10K type strain sequencing project: providing services to taxonomists for standard genome sequencing and annotation.</title>
        <authorList>
            <consortium name="The Broad Institute Genomics Platform"/>
            <consortium name="The Broad Institute Genome Sequencing Center for Infectious Disease"/>
            <person name="Wu L."/>
            <person name="Ma J."/>
        </authorList>
    </citation>
    <scope>NUCLEOTIDE SEQUENCE [LARGE SCALE GENOMIC DNA]</scope>
    <source>
        <strain evidence="6">JCM 4253</strain>
    </source>
</reference>
<proteinExistence type="inferred from homology"/>
<protein>
    <submittedName>
        <fullName evidence="5">3-oxoacyl-[acyl-carrier-protein] synthase 2</fullName>
    </submittedName>
</protein>
<comment type="caution">
    <text evidence="5">The sequence shown here is derived from an EMBL/GenBank/DDBJ whole genome shotgun (WGS) entry which is preliminary data.</text>
</comment>
<comment type="similarity">
    <text evidence="1 3">Belongs to the thiolase-like superfamily. Beta-ketoacyl-ACP synthases family.</text>
</comment>
<dbReference type="InterPro" id="IPR016039">
    <property type="entry name" value="Thiolase-like"/>
</dbReference>
<accession>A0A919KG57</accession>
<dbReference type="PANTHER" id="PTHR11712">
    <property type="entry name" value="POLYKETIDE SYNTHASE-RELATED"/>
    <property type="match status" value="1"/>
</dbReference>
<name>A0A919KG57_9ACTN</name>
<dbReference type="GO" id="GO:0006633">
    <property type="term" value="P:fatty acid biosynthetic process"/>
    <property type="evidence" value="ECO:0007669"/>
    <property type="project" value="TreeGrafter"/>
</dbReference>
<evidence type="ECO:0000313" key="5">
    <source>
        <dbReference type="EMBL" id="GHG75570.1"/>
    </source>
</evidence>
<keyword evidence="6" id="KW-1185">Reference proteome</keyword>
<sequence length="428" mass="42855">MSAPHDDVVITGLAATSPLGGTARSTWQALLARASAAVPLTEAWAADLPVRIAAPAAVEPGPLLDRIQARRTDRAAQFALVALREAWADAGFTGTAGAPGAPVAERVAVVVGSGIGGLGTLLPAHDLIRAGDTRRVSPYTLPMLMTNAAAAQCALEVNATAAAQAPATACAAGADAIATGLDLIRAGRADVVVAGGTEAVINPMAITAFAAMKALSRSNDTPACASRPFDKKRDGFVLGEGAALLVLESGRHARARGARVYAELAGAGRSTDAHHMTRPHPSGTGMTHAIERALTDAGLAARDIGHVSAHASATPAGDAAEARAIRSALGGPGRAVSAVKASAGHLIGASGALAAVTTVLALHHRVAPSIVNLEDPDDACDLDLVRDEPRPLPAGSLAALSHSAGFGGHNTVLAFRNHRPAPGVVGTG</sequence>
<gene>
    <name evidence="5" type="ORF">GCM10018980_73050</name>
</gene>
<dbReference type="AlphaFoldDB" id="A0A919KG57"/>
<dbReference type="InterPro" id="IPR020841">
    <property type="entry name" value="PKS_Beta-ketoAc_synthase_dom"/>
</dbReference>
<dbReference type="CDD" id="cd00834">
    <property type="entry name" value="KAS_I_II"/>
    <property type="match status" value="1"/>
</dbReference>
<keyword evidence="2 3" id="KW-0808">Transferase</keyword>
<dbReference type="RefSeq" id="WP_189986448.1">
    <property type="nucleotide sequence ID" value="NZ_BNBF01000038.1"/>
</dbReference>
<dbReference type="Pfam" id="PF02801">
    <property type="entry name" value="Ketoacyl-synt_C"/>
    <property type="match status" value="1"/>
</dbReference>
<dbReference type="Pfam" id="PF00109">
    <property type="entry name" value="ketoacyl-synt"/>
    <property type="match status" value="1"/>
</dbReference>
<dbReference type="PANTHER" id="PTHR11712:SF336">
    <property type="entry name" value="3-OXOACYL-[ACYL-CARRIER-PROTEIN] SYNTHASE, MITOCHONDRIAL"/>
    <property type="match status" value="1"/>
</dbReference>
<dbReference type="FunFam" id="3.40.47.10:FF:000018">
    <property type="entry name" value="3-oxoacyl-[acyl-carrier-protein] synthase 2"/>
    <property type="match status" value="1"/>
</dbReference>
<dbReference type="GO" id="GO:0004315">
    <property type="term" value="F:3-oxoacyl-[acyl-carrier-protein] synthase activity"/>
    <property type="evidence" value="ECO:0007669"/>
    <property type="project" value="TreeGrafter"/>
</dbReference>
<dbReference type="NCBIfam" id="NF005589">
    <property type="entry name" value="PRK07314.1"/>
    <property type="match status" value="1"/>
</dbReference>
<dbReference type="SUPFAM" id="SSF53901">
    <property type="entry name" value="Thiolase-like"/>
    <property type="match status" value="2"/>
</dbReference>
<dbReference type="SMART" id="SM00825">
    <property type="entry name" value="PKS_KS"/>
    <property type="match status" value="1"/>
</dbReference>
<dbReference type="EMBL" id="BNBF01000038">
    <property type="protein sequence ID" value="GHG75570.1"/>
    <property type="molecule type" value="Genomic_DNA"/>
</dbReference>
<dbReference type="PROSITE" id="PS52004">
    <property type="entry name" value="KS3_2"/>
    <property type="match status" value="1"/>
</dbReference>
<dbReference type="InterPro" id="IPR014031">
    <property type="entry name" value="Ketoacyl_synth_C"/>
</dbReference>
<dbReference type="GO" id="GO:0005829">
    <property type="term" value="C:cytosol"/>
    <property type="evidence" value="ECO:0007669"/>
    <property type="project" value="TreeGrafter"/>
</dbReference>
<evidence type="ECO:0000256" key="2">
    <source>
        <dbReference type="ARBA" id="ARBA00022679"/>
    </source>
</evidence>
<dbReference type="InterPro" id="IPR014030">
    <property type="entry name" value="Ketoacyl_synth_N"/>
</dbReference>
<evidence type="ECO:0000256" key="3">
    <source>
        <dbReference type="RuleBase" id="RU003694"/>
    </source>
</evidence>